<dbReference type="RefSeq" id="WP_169381711.1">
    <property type="nucleotide sequence ID" value="NZ_JAAXLA010000020.1"/>
</dbReference>
<keyword evidence="6" id="KW-1185">Reference proteome</keyword>
<dbReference type="PANTHER" id="PTHR33371">
    <property type="entry name" value="INTERMEMBRANE PHOSPHOLIPID TRANSPORT SYSTEM BINDING PROTEIN MLAD-RELATED"/>
    <property type="match status" value="1"/>
</dbReference>
<accession>A0ABX1S9N1</accession>
<feature type="domain" description="Mammalian cell entry C-terminal" evidence="4">
    <location>
        <begin position="122"/>
        <end position="296"/>
    </location>
</feature>
<evidence type="ECO:0000256" key="1">
    <source>
        <dbReference type="SAM" id="MobiDB-lite"/>
    </source>
</evidence>
<evidence type="ECO:0000259" key="3">
    <source>
        <dbReference type="Pfam" id="PF02470"/>
    </source>
</evidence>
<keyword evidence="2" id="KW-0812">Transmembrane</keyword>
<feature type="compositionally biased region" description="Polar residues" evidence="1">
    <location>
        <begin position="395"/>
        <end position="421"/>
    </location>
</feature>
<dbReference type="InterPro" id="IPR005693">
    <property type="entry name" value="Mce"/>
</dbReference>
<dbReference type="Pfam" id="PF02470">
    <property type="entry name" value="MlaD"/>
    <property type="match status" value="1"/>
</dbReference>
<dbReference type="PANTHER" id="PTHR33371:SF4">
    <property type="entry name" value="INTERMEMBRANE PHOSPHOLIPID TRANSPORT SYSTEM BINDING PROTEIN MLAD"/>
    <property type="match status" value="1"/>
</dbReference>
<sequence length="434" mass="45767">MAGSTTAALKKVPRLVGVLAVVVVLLVAGAAAYILLGGGTKTGTAYFTQVKNVYPGDFIRILGMQVGKIDAVTPETNQVRVDFHYDSKYTLPADVKAAVVSPTLVATRYIQLAPAYTGGPEFEDGGVIPIERTASPLEFDDLKKQLGDLSDALGPNGVNKDGALNRALDTIDANGRGQGQNFHDMIESLSKAAKTVADGRDDLFGTVRNLAAFSGVLRQYDSQIVEFDNRLDDVSGILDRNSDALRDLLPKLDDAGHKVDDFLAQHGGQLTDTVNKAGSITRTLADERDNIANVLHIGPNALTNFNNIWDRRQQAVVGSLAVNNFSGLGGQGDQLCAIMTQAAAADMKKGQEMCVQYLGPVFKYLAVNSPPVNVNDPVEVTGGTSPTYGDVANGTADTNQSPNGTNSDLPRSSTANGNDRTYSGGLLGILGGGR</sequence>
<dbReference type="InterPro" id="IPR052336">
    <property type="entry name" value="MlaD_Phospholipid_Transporter"/>
</dbReference>
<gene>
    <name evidence="5" type="ORF">HF526_13265</name>
</gene>
<reference evidence="5 6" key="1">
    <citation type="submission" date="2020-04" db="EMBL/GenBank/DDBJ databases">
        <authorList>
            <person name="Klaysubun C."/>
            <person name="Duangmal K."/>
            <person name="Lipun K."/>
        </authorList>
    </citation>
    <scope>NUCLEOTIDE SEQUENCE [LARGE SCALE GENOMIC DNA]</scope>
    <source>
        <strain evidence="5 6">K10HN5</strain>
    </source>
</reference>
<keyword evidence="2" id="KW-0472">Membrane</keyword>
<dbReference type="InterPro" id="IPR024516">
    <property type="entry name" value="Mce_C"/>
</dbReference>
<dbReference type="Pfam" id="PF11887">
    <property type="entry name" value="Mce4_CUP1"/>
    <property type="match status" value="1"/>
</dbReference>
<dbReference type="EMBL" id="JAAXLA010000020">
    <property type="protein sequence ID" value="NMH98273.1"/>
    <property type="molecule type" value="Genomic_DNA"/>
</dbReference>
<feature type="domain" description="Mce/MlaD" evidence="3">
    <location>
        <begin position="41"/>
        <end position="114"/>
    </location>
</feature>
<dbReference type="NCBIfam" id="TIGR00996">
    <property type="entry name" value="Mtu_fam_mce"/>
    <property type="match status" value="1"/>
</dbReference>
<protein>
    <submittedName>
        <fullName evidence="5">MCE family protein</fullName>
    </submittedName>
</protein>
<evidence type="ECO:0000313" key="6">
    <source>
        <dbReference type="Proteomes" id="UP000820669"/>
    </source>
</evidence>
<evidence type="ECO:0000256" key="2">
    <source>
        <dbReference type="SAM" id="Phobius"/>
    </source>
</evidence>
<name>A0ABX1S9N1_9PSEU</name>
<feature type="region of interest" description="Disordered" evidence="1">
    <location>
        <begin position="378"/>
        <end position="423"/>
    </location>
</feature>
<keyword evidence="2" id="KW-1133">Transmembrane helix</keyword>
<comment type="caution">
    <text evidence="5">The sequence shown here is derived from an EMBL/GenBank/DDBJ whole genome shotgun (WGS) entry which is preliminary data.</text>
</comment>
<dbReference type="InterPro" id="IPR003399">
    <property type="entry name" value="Mce/MlaD"/>
</dbReference>
<feature type="transmembrane region" description="Helical" evidence="2">
    <location>
        <begin position="12"/>
        <end position="36"/>
    </location>
</feature>
<dbReference type="Proteomes" id="UP000820669">
    <property type="component" value="Unassembled WGS sequence"/>
</dbReference>
<proteinExistence type="predicted"/>
<evidence type="ECO:0000313" key="5">
    <source>
        <dbReference type="EMBL" id="NMH98273.1"/>
    </source>
</evidence>
<organism evidence="5 6">
    <name type="scientific">Pseudonocardia acidicola</name>
    <dbReference type="NCBI Taxonomy" id="2724939"/>
    <lineage>
        <taxon>Bacteria</taxon>
        <taxon>Bacillati</taxon>
        <taxon>Actinomycetota</taxon>
        <taxon>Actinomycetes</taxon>
        <taxon>Pseudonocardiales</taxon>
        <taxon>Pseudonocardiaceae</taxon>
        <taxon>Pseudonocardia</taxon>
    </lineage>
</organism>
<evidence type="ECO:0000259" key="4">
    <source>
        <dbReference type="Pfam" id="PF11887"/>
    </source>
</evidence>